<evidence type="ECO:0000256" key="1">
    <source>
        <dbReference type="SAM" id="Phobius"/>
    </source>
</evidence>
<keyword evidence="1" id="KW-0812">Transmembrane</keyword>
<reference evidence="2 3" key="1">
    <citation type="submission" date="2014-03" db="EMBL/GenBank/DDBJ databases">
        <title>Draft genome of the hookworm Oesophagostomum dentatum.</title>
        <authorList>
            <person name="Mitreva M."/>
        </authorList>
    </citation>
    <scope>NUCLEOTIDE SEQUENCE [LARGE SCALE GENOMIC DNA]</scope>
    <source>
        <strain evidence="2 3">OD-Hann</strain>
    </source>
</reference>
<dbReference type="Proteomes" id="UP000053660">
    <property type="component" value="Unassembled WGS sequence"/>
</dbReference>
<protein>
    <submittedName>
        <fullName evidence="2">Uncharacterized protein</fullName>
    </submittedName>
</protein>
<proteinExistence type="predicted"/>
<keyword evidence="1" id="KW-0472">Membrane</keyword>
<keyword evidence="3" id="KW-1185">Reference proteome</keyword>
<feature type="transmembrane region" description="Helical" evidence="1">
    <location>
        <begin position="6"/>
        <end position="25"/>
    </location>
</feature>
<dbReference type="EMBL" id="KN612947">
    <property type="protein sequence ID" value="KHJ75232.1"/>
    <property type="molecule type" value="Genomic_DNA"/>
</dbReference>
<name>A0A0B1RVN2_OESDE</name>
<organism evidence="2 3">
    <name type="scientific">Oesophagostomum dentatum</name>
    <name type="common">Nodular worm</name>
    <dbReference type="NCBI Taxonomy" id="61180"/>
    <lineage>
        <taxon>Eukaryota</taxon>
        <taxon>Metazoa</taxon>
        <taxon>Ecdysozoa</taxon>
        <taxon>Nematoda</taxon>
        <taxon>Chromadorea</taxon>
        <taxon>Rhabditida</taxon>
        <taxon>Rhabditina</taxon>
        <taxon>Rhabditomorpha</taxon>
        <taxon>Strongyloidea</taxon>
        <taxon>Strongylidae</taxon>
        <taxon>Oesophagostomum</taxon>
    </lineage>
</organism>
<accession>A0A0B1RVN2</accession>
<keyword evidence="1" id="KW-1133">Transmembrane helix</keyword>
<sequence length="31" mass="3453">MGADNAWLFFTYFITVAYLAVTHAGQLSTSR</sequence>
<gene>
    <name evidence="2" type="ORF">OESDEN_25152</name>
</gene>
<evidence type="ECO:0000313" key="3">
    <source>
        <dbReference type="Proteomes" id="UP000053660"/>
    </source>
</evidence>
<evidence type="ECO:0000313" key="2">
    <source>
        <dbReference type="EMBL" id="KHJ75232.1"/>
    </source>
</evidence>
<dbReference type="AlphaFoldDB" id="A0A0B1RVN2"/>